<dbReference type="RefSeq" id="WP_344783297.1">
    <property type="nucleotide sequence ID" value="NZ_BAABAF010000007.1"/>
</dbReference>
<feature type="domain" description="O-antigen ligase-related" evidence="6">
    <location>
        <begin position="238"/>
        <end position="381"/>
    </location>
</feature>
<keyword evidence="2 5" id="KW-0812">Transmembrane</keyword>
<reference evidence="8" key="1">
    <citation type="journal article" date="2019" name="Int. J. Syst. Evol. Microbiol.">
        <title>The Global Catalogue of Microorganisms (GCM) 10K type strain sequencing project: providing services to taxonomists for standard genome sequencing and annotation.</title>
        <authorList>
            <consortium name="The Broad Institute Genomics Platform"/>
            <consortium name="The Broad Institute Genome Sequencing Center for Infectious Disease"/>
            <person name="Wu L."/>
            <person name="Ma J."/>
        </authorList>
    </citation>
    <scope>NUCLEOTIDE SEQUENCE [LARGE SCALE GENOMIC DNA]</scope>
    <source>
        <strain evidence="8">JCM 16950</strain>
    </source>
</reference>
<keyword evidence="3 5" id="KW-1133">Transmembrane helix</keyword>
<evidence type="ECO:0000313" key="7">
    <source>
        <dbReference type="EMBL" id="GAA3768251.1"/>
    </source>
</evidence>
<dbReference type="Proteomes" id="UP001500540">
    <property type="component" value="Unassembled WGS sequence"/>
</dbReference>
<proteinExistence type="predicted"/>
<dbReference type="PANTHER" id="PTHR37422:SF13">
    <property type="entry name" value="LIPOPOLYSACCHARIDE BIOSYNTHESIS PROTEIN PA4999-RELATED"/>
    <property type="match status" value="1"/>
</dbReference>
<feature type="transmembrane region" description="Helical" evidence="5">
    <location>
        <begin position="24"/>
        <end position="43"/>
    </location>
</feature>
<gene>
    <name evidence="7" type="ORF">GCM10022240_20850</name>
</gene>
<name>A0ABP7GJN8_9MICO</name>
<evidence type="ECO:0000256" key="3">
    <source>
        <dbReference type="ARBA" id="ARBA00022989"/>
    </source>
</evidence>
<feature type="transmembrane region" description="Helical" evidence="5">
    <location>
        <begin position="370"/>
        <end position="389"/>
    </location>
</feature>
<keyword evidence="8" id="KW-1185">Reference proteome</keyword>
<comment type="caution">
    <text evidence="7">The sequence shown here is derived from an EMBL/GenBank/DDBJ whole genome shotgun (WGS) entry which is preliminary data.</text>
</comment>
<evidence type="ECO:0000313" key="8">
    <source>
        <dbReference type="Proteomes" id="UP001500540"/>
    </source>
</evidence>
<keyword evidence="4 5" id="KW-0472">Membrane</keyword>
<dbReference type="Pfam" id="PF04932">
    <property type="entry name" value="Wzy_C"/>
    <property type="match status" value="1"/>
</dbReference>
<evidence type="ECO:0000259" key="6">
    <source>
        <dbReference type="Pfam" id="PF04932"/>
    </source>
</evidence>
<evidence type="ECO:0000256" key="5">
    <source>
        <dbReference type="SAM" id="Phobius"/>
    </source>
</evidence>
<feature type="transmembrane region" description="Helical" evidence="5">
    <location>
        <begin position="49"/>
        <end position="70"/>
    </location>
</feature>
<protein>
    <recommendedName>
        <fullName evidence="6">O-antigen ligase-related domain-containing protein</fullName>
    </recommendedName>
</protein>
<accession>A0ABP7GJN8</accession>
<sequence length="482" mass="53071">MAALSSHPTAAAPAPPPRERTRHLLVRAWCVFVLLVALIASGWNNLLGPALLGALIGLCSAVTIVVWTLVQRARAAEGAGRDPSWRRLPWLVLAYVLWAALSVIWTAWPSTTLITWSVLAATTLHGLFVADVLTWRELIRALVTAMKWVIGLSLLIELWVAVVLRHPILPDFITAPSGKVPAELYWVRGNLFDGGRIQGIMGNANLLGAAALLAISVFAVQFAASGRGRRIELGVWTAVSALLLVRAGSAGIYLATVATAVVLAMVLIMRTARTARGRSLRCLVFLLIGAAGLVTAWLLRDRLFGLLGRSDDLTGRGRIWTAVLAKAHERPVTGWGFATPWLPWDPHFQGWIMDHDLTVFVAHSMWVDSLFQLGAIGVALLALTYFAFLCRSWFFAVDRPRWDLHRDRPYSVLSLLPVLVATVLLMQGLVESRPLMEWGWLFMVMFCFRMKQAPYVGGGLIEQSPPVAERGQRAPAQQRRAR</sequence>
<dbReference type="PANTHER" id="PTHR37422">
    <property type="entry name" value="TEICHURONIC ACID BIOSYNTHESIS PROTEIN TUAE"/>
    <property type="match status" value="1"/>
</dbReference>
<feature type="transmembrane region" description="Helical" evidence="5">
    <location>
        <begin position="410"/>
        <end position="430"/>
    </location>
</feature>
<dbReference type="InterPro" id="IPR007016">
    <property type="entry name" value="O-antigen_ligase-rel_domated"/>
</dbReference>
<evidence type="ECO:0000256" key="2">
    <source>
        <dbReference type="ARBA" id="ARBA00022692"/>
    </source>
</evidence>
<feature type="transmembrane region" description="Helical" evidence="5">
    <location>
        <begin position="206"/>
        <end position="224"/>
    </location>
</feature>
<feature type="transmembrane region" description="Helical" evidence="5">
    <location>
        <begin position="90"/>
        <end position="108"/>
    </location>
</feature>
<organism evidence="7 8">
    <name type="scientific">Microbacterium kribbense</name>
    <dbReference type="NCBI Taxonomy" id="433645"/>
    <lineage>
        <taxon>Bacteria</taxon>
        <taxon>Bacillati</taxon>
        <taxon>Actinomycetota</taxon>
        <taxon>Actinomycetes</taxon>
        <taxon>Micrococcales</taxon>
        <taxon>Microbacteriaceae</taxon>
        <taxon>Microbacterium</taxon>
    </lineage>
</organism>
<comment type="subcellular location">
    <subcellularLocation>
        <location evidence="1">Membrane</location>
        <topology evidence="1">Multi-pass membrane protein</topology>
    </subcellularLocation>
</comment>
<feature type="transmembrane region" description="Helical" evidence="5">
    <location>
        <begin position="253"/>
        <end position="270"/>
    </location>
</feature>
<feature type="transmembrane region" description="Helical" evidence="5">
    <location>
        <begin position="114"/>
        <end position="133"/>
    </location>
</feature>
<feature type="transmembrane region" description="Helical" evidence="5">
    <location>
        <begin position="145"/>
        <end position="164"/>
    </location>
</feature>
<dbReference type="InterPro" id="IPR051533">
    <property type="entry name" value="WaaL-like"/>
</dbReference>
<feature type="transmembrane region" description="Helical" evidence="5">
    <location>
        <begin position="231"/>
        <end position="247"/>
    </location>
</feature>
<dbReference type="EMBL" id="BAABAF010000007">
    <property type="protein sequence ID" value="GAA3768251.1"/>
    <property type="molecule type" value="Genomic_DNA"/>
</dbReference>
<feature type="transmembrane region" description="Helical" evidence="5">
    <location>
        <begin position="282"/>
        <end position="299"/>
    </location>
</feature>
<evidence type="ECO:0000256" key="4">
    <source>
        <dbReference type="ARBA" id="ARBA00023136"/>
    </source>
</evidence>
<evidence type="ECO:0000256" key="1">
    <source>
        <dbReference type="ARBA" id="ARBA00004141"/>
    </source>
</evidence>